<dbReference type="PANTHER" id="PTHR31252:SF11">
    <property type="entry name" value="DUF4419 DOMAIN-CONTAINING PROTEIN"/>
    <property type="match status" value="1"/>
</dbReference>
<dbReference type="GeneID" id="54355405"/>
<accession>A0A6A5RY33</accession>
<dbReference type="OrthoDB" id="9978173at2759"/>
<evidence type="ECO:0000256" key="1">
    <source>
        <dbReference type="SAM" id="MobiDB-lite"/>
    </source>
</evidence>
<proteinExistence type="predicted"/>
<reference evidence="2" key="1">
    <citation type="journal article" date="2020" name="Stud. Mycol.">
        <title>101 Dothideomycetes genomes: a test case for predicting lifestyles and emergence of pathogens.</title>
        <authorList>
            <person name="Haridas S."/>
            <person name="Albert R."/>
            <person name="Binder M."/>
            <person name="Bloem J."/>
            <person name="Labutti K."/>
            <person name="Salamov A."/>
            <person name="Andreopoulos B."/>
            <person name="Baker S."/>
            <person name="Barry K."/>
            <person name="Bills G."/>
            <person name="Bluhm B."/>
            <person name="Cannon C."/>
            <person name="Castanera R."/>
            <person name="Culley D."/>
            <person name="Daum C."/>
            <person name="Ezra D."/>
            <person name="Gonzalez J."/>
            <person name="Henrissat B."/>
            <person name="Kuo A."/>
            <person name="Liang C."/>
            <person name="Lipzen A."/>
            <person name="Lutzoni F."/>
            <person name="Magnuson J."/>
            <person name="Mondo S."/>
            <person name="Nolan M."/>
            <person name="Ohm R."/>
            <person name="Pangilinan J."/>
            <person name="Park H.-J."/>
            <person name="Ramirez L."/>
            <person name="Alfaro M."/>
            <person name="Sun H."/>
            <person name="Tritt A."/>
            <person name="Yoshinaga Y."/>
            <person name="Zwiers L.-H."/>
            <person name="Turgeon B."/>
            <person name="Goodwin S."/>
            <person name="Spatafora J."/>
            <person name="Crous P."/>
            <person name="Grigoriev I."/>
        </authorList>
    </citation>
    <scope>NUCLEOTIDE SEQUENCE</scope>
    <source>
        <strain evidence="2">CBS 183.55</strain>
    </source>
</reference>
<evidence type="ECO:0000313" key="3">
    <source>
        <dbReference type="Proteomes" id="UP000800082"/>
    </source>
</evidence>
<dbReference type="PANTHER" id="PTHR31252">
    <property type="entry name" value="DUF4419 DOMAIN-CONTAINING PROTEIN"/>
    <property type="match status" value="1"/>
</dbReference>
<evidence type="ECO:0000313" key="2">
    <source>
        <dbReference type="EMBL" id="KAF1932742.1"/>
    </source>
</evidence>
<dbReference type="Pfam" id="PF14388">
    <property type="entry name" value="DUF4419"/>
    <property type="match status" value="1"/>
</dbReference>
<name>A0A6A5RY33_9PLEO</name>
<sequence>MYGKQPRLQLPQIFSGAQPPANFCKQIIQSSFSEKDLQDTHTSPSRNGLVYAAYHAYSHHHHLTICPEDVWFSVLSQLNFYINAHAEELRDYFIAHKAQKKLTVYTIGTIHTVDFGLLARYMTKEIQNNAKDPDLQEWIMPDFTTTTDSDRAVAAVLMMGAMQKYFSCEMAPLCGIPSVTLLGERADWEKIHNRLNKLSKFGDELTKLTLVMSMPATETQTKSRRRERKEQGWTHCSRLPDGSCMRSRSDRWSPPGPSQSPFLFVLIESRPP</sequence>
<feature type="region of interest" description="Disordered" evidence="1">
    <location>
        <begin position="216"/>
        <end position="261"/>
    </location>
</feature>
<organism evidence="2 3">
    <name type="scientific">Didymella exigua CBS 183.55</name>
    <dbReference type="NCBI Taxonomy" id="1150837"/>
    <lineage>
        <taxon>Eukaryota</taxon>
        <taxon>Fungi</taxon>
        <taxon>Dikarya</taxon>
        <taxon>Ascomycota</taxon>
        <taxon>Pezizomycotina</taxon>
        <taxon>Dothideomycetes</taxon>
        <taxon>Pleosporomycetidae</taxon>
        <taxon>Pleosporales</taxon>
        <taxon>Pleosporineae</taxon>
        <taxon>Didymellaceae</taxon>
        <taxon>Didymella</taxon>
    </lineage>
</organism>
<dbReference type="Proteomes" id="UP000800082">
    <property type="component" value="Unassembled WGS sequence"/>
</dbReference>
<dbReference type="RefSeq" id="XP_033452990.1">
    <property type="nucleotide sequence ID" value="XM_033597738.1"/>
</dbReference>
<dbReference type="EMBL" id="ML978958">
    <property type="protein sequence ID" value="KAF1932742.1"/>
    <property type="molecule type" value="Genomic_DNA"/>
</dbReference>
<dbReference type="InterPro" id="IPR025533">
    <property type="entry name" value="DUF4419"/>
</dbReference>
<protein>
    <submittedName>
        <fullName evidence="2">Uncharacterized protein</fullName>
    </submittedName>
</protein>
<gene>
    <name evidence="2" type="ORF">M421DRAFT_89100</name>
</gene>
<dbReference type="AlphaFoldDB" id="A0A6A5RY33"/>
<keyword evidence="3" id="KW-1185">Reference proteome</keyword>